<name>A0A7J6URX4_THATH</name>
<comment type="caution">
    <text evidence="4">Lacks conserved residue(s) required for the propagation of feature annotation.</text>
</comment>
<accession>A0A7J6URX4</accession>
<comment type="caution">
    <text evidence="7">The sequence shown here is derived from an EMBL/GenBank/DDBJ whole genome shotgun (WGS) entry which is preliminary data.</text>
</comment>
<keyword evidence="2" id="KW-0805">Transcription regulation</keyword>
<dbReference type="OrthoDB" id="1922691at2759"/>
<protein>
    <submittedName>
        <fullName evidence="7">Della protein gai</fullName>
    </submittedName>
</protein>
<dbReference type="EMBL" id="JABWDY010044611">
    <property type="protein sequence ID" value="KAF5175012.1"/>
    <property type="molecule type" value="Genomic_DNA"/>
</dbReference>
<evidence type="ECO:0000256" key="4">
    <source>
        <dbReference type="PROSITE-ProRule" id="PRU01191"/>
    </source>
</evidence>
<dbReference type="SMART" id="SM01129">
    <property type="entry name" value="DELLA"/>
    <property type="match status" value="1"/>
</dbReference>
<feature type="compositionally biased region" description="Low complexity" evidence="5">
    <location>
        <begin position="7"/>
        <end position="32"/>
    </location>
</feature>
<dbReference type="Pfam" id="PF03514">
    <property type="entry name" value="GRAS"/>
    <property type="match status" value="1"/>
</dbReference>
<evidence type="ECO:0000313" key="7">
    <source>
        <dbReference type="EMBL" id="KAF5175012.1"/>
    </source>
</evidence>
<dbReference type="Pfam" id="PF12041">
    <property type="entry name" value="DELLA"/>
    <property type="match status" value="1"/>
</dbReference>
<dbReference type="PROSITE" id="PS50985">
    <property type="entry name" value="GRAS"/>
    <property type="match status" value="1"/>
</dbReference>
<evidence type="ECO:0000256" key="5">
    <source>
        <dbReference type="SAM" id="MobiDB-lite"/>
    </source>
</evidence>
<feature type="short sequence motif" description="LxCxE motif" evidence="4">
    <location>
        <begin position="216"/>
        <end position="220"/>
    </location>
</feature>
<dbReference type="AlphaFoldDB" id="A0A7J6URX4"/>
<dbReference type="InterPro" id="IPR021914">
    <property type="entry name" value="TF_DELLA_N"/>
</dbReference>
<evidence type="ECO:0000256" key="1">
    <source>
        <dbReference type="ARBA" id="ARBA00010273"/>
    </source>
</evidence>
<comment type="similarity">
    <text evidence="1">Belongs to the GRAS family. DELLA subfamily.</text>
</comment>
<evidence type="ECO:0000313" key="8">
    <source>
        <dbReference type="Proteomes" id="UP000554482"/>
    </source>
</evidence>
<dbReference type="InterPro" id="IPR005202">
    <property type="entry name" value="TF_GRAS"/>
</dbReference>
<dbReference type="FunFam" id="1.10.10.1290:FF:000001">
    <property type="entry name" value="DELLA protein GAI"/>
    <property type="match status" value="1"/>
</dbReference>
<evidence type="ECO:0000259" key="6">
    <source>
        <dbReference type="Pfam" id="PF12041"/>
    </source>
</evidence>
<dbReference type="Gene3D" id="1.10.10.1290">
    <property type="entry name" value="Transcriptional regulator DELLA, N-terminal domain"/>
    <property type="match status" value="1"/>
</dbReference>
<evidence type="ECO:0000256" key="3">
    <source>
        <dbReference type="ARBA" id="ARBA00023163"/>
    </source>
</evidence>
<feature type="region of interest" description="Disordered" evidence="5">
    <location>
        <begin position="1"/>
        <end position="45"/>
    </location>
</feature>
<organism evidence="7 8">
    <name type="scientific">Thalictrum thalictroides</name>
    <name type="common">Rue-anemone</name>
    <name type="synonym">Anemone thalictroides</name>
    <dbReference type="NCBI Taxonomy" id="46969"/>
    <lineage>
        <taxon>Eukaryota</taxon>
        <taxon>Viridiplantae</taxon>
        <taxon>Streptophyta</taxon>
        <taxon>Embryophyta</taxon>
        <taxon>Tracheophyta</taxon>
        <taxon>Spermatophyta</taxon>
        <taxon>Magnoliopsida</taxon>
        <taxon>Ranunculales</taxon>
        <taxon>Ranunculaceae</taxon>
        <taxon>Thalictroideae</taxon>
        <taxon>Thalictrum</taxon>
    </lineage>
</organism>
<feature type="compositionally biased region" description="Basic and acidic residues" evidence="5">
    <location>
        <begin position="36"/>
        <end position="45"/>
    </location>
</feature>
<gene>
    <name evidence="7" type="ORF">FRX31_035401</name>
</gene>
<dbReference type="InterPro" id="IPR038088">
    <property type="entry name" value="DELLA_N_sf"/>
</dbReference>
<dbReference type="Proteomes" id="UP000554482">
    <property type="component" value="Unassembled WGS sequence"/>
</dbReference>
<feature type="domain" description="Transcriptional factor DELLA N-terminal" evidence="6">
    <location>
        <begin position="52"/>
        <end position="121"/>
    </location>
</feature>
<keyword evidence="8" id="KW-1185">Reference proteome</keyword>
<proteinExistence type="inferred from homology"/>
<evidence type="ECO:0000256" key="2">
    <source>
        <dbReference type="ARBA" id="ARBA00023015"/>
    </source>
</evidence>
<reference evidence="7 8" key="1">
    <citation type="submission" date="2020-06" db="EMBL/GenBank/DDBJ databases">
        <title>Transcriptomic and genomic resources for Thalictrum thalictroides and T. hernandezii: Facilitating candidate gene discovery in an emerging model plant lineage.</title>
        <authorList>
            <person name="Arias T."/>
            <person name="Riano-Pachon D.M."/>
            <person name="Di Stilio V.S."/>
        </authorList>
    </citation>
    <scope>NUCLEOTIDE SEQUENCE [LARGE SCALE GENOMIC DNA]</scope>
    <source>
        <strain evidence="8">cv. WT478/WT964</strain>
        <tissue evidence="7">Leaves</tissue>
    </source>
</reference>
<sequence length="329" mass="35872">MKREHQQQSSNSSTTTGSASVSAAMGSVSVSGKNKMWQEEKERSLQPDAGVDELLAVLGYKVKTSDMADVAQKLEQLEMAMGAVQEDDLITHLSSSDTVHFNPSDLSNWVQSMLTEINPSPNSDLISSSSQHIDDPVTALATQSCSSVNSSSILFQDLGSDDLTVIPGDAICAPEREKKRLKSSSPSQSQSLSALVRPVVLVDSQENGIRLVHTILACAEAIQQENFQLAGTLVKQVGLLAISQAGAMRKVATHFVEALARRIYRIYPEDTLDSSSISELFELHFYTISSHVVLIFNCICYHFSVKLQLTNFPTKPNHPHISANHGLFK</sequence>
<keyword evidence="3" id="KW-0804">Transcription</keyword>